<accession>A0A2U1FMY9</accession>
<evidence type="ECO:0000313" key="2">
    <source>
        <dbReference type="Proteomes" id="UP000245462"/>
    </source>
</evidence>
<proteinExistence type="predicted"/>
<dbReference type="RefSeq" id="WP_116678727.1">
    <property type="nucleotide sequence ID" value="NZ_QEKY01000003.1"/>
</dbReference>
<dbReference type="Proteomes" id="UP000245462">
    <property type="component" value="Unassembled WGS sequence"/>
</dbReference>
<dbReference type="PROSITE" id="PS00134">
    <property type="entry name" value="TRYPSIN_HIS"/>
    <property type="match status" value="1"/>
</dbReference>
<dbReference type="PANTHER" id="PTHR36234">
    <property type="entry name" value="LYSYL ENDOPEPTIDASE"/>
    <property type="match status" value="1"/>
</dbReference>
<reference evidence="1 2" key="1">
    <citation type="submission" date="2018-04" db="EMBL/GenBank/DDBJ databases">
        <title>Genomic Encyclopedia of Type Strains, Phase IV (KMG-IV): sequencing the most valuable type-strain genomes for metagenomic binning, comparative biology and taxonomic classification.</title>
        <authorList>
            <person name="Goeker M."/>
        </authorList>
    </citation>
    <scope>NUCLEOTIDE SEQUENCE [LARGE SCALE GENOMIC DNA]</scope>
    <source>
        <strain evidence="1 2">DSM 28520</strain>
    </source>
</reference>
<keyword evidence="2" id="KW-1185">Reference proteome</keyword>
<comment type="caution">
    <text evidence="1">The sequence shown here is derived from an EMBL/GenBank/DDBJ whole genome shotgun (WGS) entry which is preliminary data.</text>
</comment>
<dbReference type="SUPFAM" id="SSF50494">
    <property type="entry name" value="Trypsin-like serine proteases"/>
    <property type="match status" value="1"/>
</dbReference>
<dbReference type="GO" id="GO:0004252">
    <property type="term" value="F:serine-type endopeptidase activity"/>
    <property type="evidence" value="ECO:0007669"/>
    <property type="project" value="InterPro"/>
</dbReference>
<dbReference type="NCBIfam" id="TIGR04183">
    <property type="entry name" value="Por_Secre_tail"/>
    <property type="match status" value="1"/>
</dbReference>
<dbReference type="InterPro" id="IPR009003">
    <property type="entry name" value="Peptidase_S1_PA"/>
</dbReference>
<dbReference type="PANTHER" id="PTHR36234:SF5">
    <property type="entry name" value="LYSYL ENDOPEPTIDASE"/>
    <property type="match status" value="1"/>
</dbReference>
<name>A0A2U1FMY9_9PORP</name>
<dbReference type="AlphaFoldDB" id="A0A2U1FMY9"/>
<protein>
    <submittedName>
        <fullName evidence="1">Putative secreted protein (Por secretion system target)</fullName>
    </submittedName>
</protein>
<sequence>MNKFRRVFLQIGLTVLVALVTTLTASAQISFGGEPLSFSSKAPHTHSFDNAMTVRLIPDFNPEDLIAQSRWQAQRDGRPAQIGQVIPVDIDFASKAELISSERGVDVYRLQFKLEGARAVALYYDTFNIPEGGKLYIYTPNHENVLGAYTNATHQRSGSFATEPVLGSELIMDYEVVKGGSLPNIKISGAGYIFDKVGGRPITDQHYGVGEDMSDATCEVNINCPEGADWQTEKNGVVQMLMVTGNYMSMCSGNLMNNTKGDFTPLILSAAHCASRTANFTPTQNDLNKWIFTFHYEKRGCSNGTLAIFRGKSIIGATMKAFLPIAGQSDGLLLQLTDQIPLRYRVYYNGWDSSADILTSGAGIHHPAGDAMKVSILKKAPTLSTWITTNAVGGTNDHFYFRYDIGGTEGGSSGSSLFNQNKLVVGTLTGGAGGCGGTEFYGRLHVHWNKYASGGNSSRMDIYLDPQNNGQTTSLAGTYRENYKPLPSVPLVLAQYRGDRVDLSWHPVPVGEYPSSYQVEYYIYRNGDYITKTKDLAYSDPISQDVIGYGMIRYEVSARFIYPEILEGAEAYAETDKTPADLAIGDLQTKIKPTVTAAANGGAELQWKIPYLSQLVSRFGEDPNHDYRVFSVPYVTAEAAQTTNPPVGVVIADKFMAGTYPNKVSIVAVEVMPSAPDSTYFLFLKSGEKRILQKVTTPSDWQNGNWERINLTNPFKIETSQMLFAGIRMPNKYQNNRAIRFVKSPDNLYTITGKKISYDNGLTFNGYGIPSLVGYLAIKYLVVNTDATQIDMSLVQEPYAKGTNVAPFPELIEIRIYKNGVHIDTQGPTTTSYTDGSGSTNDEYELELVYQGTGIASSIAQIENNSNAVVAYPSVTTDRLSIKNAHMVVSAMLYTLDGRLVRNWDSLQSGVTLSLQGLTAGNYMLVMQTANGTISQKIVKK</sequence>
<organism evidence="1 2">
    <name type="scientific">Porphyromonas loveana</name>
    <dbReference type="NCBI Taxonomy" id="1884669"/>
    <lineage>
        <taxon>Bacteria</taxon>
        <taxon>Pseudomonadati</taxon>
        <taxon>Bacteroidota</taxon>
        <taxon>Bacteroidia</taxon>
        <taxon>Bacteroidales</taxon>
        <taxon>Porphyromonadaceae</taxon>
        <taxon>Porphyromonas</taxon>
    </lineage>
</organism>
<evidence type="ECO:0000313" key="1">
    <source>
        <dbReference type="EMBL" id="PVZ13420.1"/>
    </source>
</evidence>
<dbReference type="OrthoDB" id="9342482at2"/>
<dbReference type="InterPro" id="IPR018114">
    <property type="entry name" value="TRYPSIN_HIS"/>
</dbReference>
<gene>
    <name evidence="1" type="ORF">C7382_103116</name>
</gene>
<dbReference type="InterPro" id="IPR043504">
    <property type="entry name" value="Peptidase_S1_PA_chymotrypsin"/>
</dbReference>
<dbReference type="InterPro" id="IPR026444">
    <property type="entry name" value="Secre_tail"/>
</dbReference>
<dbReference type="GO" id="GO:0006508">
    <property type="term" value="P:proteolysis"/>
    <property type="evidence" value="ECO:0007669"/>
    <property type="project" value="InterPro"/>
</dbReference>
<dbReference type="Gene3D" id="2.40.10.10">
    <property type="entry name" value="Trypsin-like serine proteases"/>
    <property type="match status" value="2"/>
</dbReference>
<dbReference type="GeneID" id="94550178"/>
<dbReference type="EMBL" id="QEKY01000003">
    <property type="protein sequence ID" value="PVZ13420.1"/>
    <property type="molecule type" value="Genomic_DNA"/>
</dbReference>